<dbReference type="RefSeq" id="WP_192894953.1">
    <property type="nucleotide sequence ID" value="NZ_QXNG01000104.1"/>
</dbReference>
<comment type="caution">
    <text evidence="1">The sequence shown here is derived from an EMBL/GenBank/DDBJ whole genome shotgun (WGS) entry which is preliminary data.</text>
</comment>
<sequence>SGITGKGKKDDPLKLDLGEGLAVNDKGQVTLDPTEAAKIIGSEQGGKSLLQTLKDNDLLGDGLDVVNGKLIVKTIRFMDASGTVLLGYGVDKE</sequence>
<protein>
    <submittedName>
        <fullName evidence="1">Uncharacterized protein</fullName>
    </submittedName>
</protein>
<dbReference type="EMBL" id="QXNG01000104">
    <property type="protein sequence ID" value="THA12643.1"/>
    <property type="molecule type" value="Genomic_DNA"/>
</dbReference>
<reference evidence="1 2" key="1">
    <citation type="journal article" date="2019" name="Vet. Microbiol.">
        <title>Development of multi locus sequence typing (MLST) of Rodentibacter pneumotropicus.</title>
        <authorList>
            <person name="Adhikary S."/>
            <person name="Bisgaard M."/>
            <person name="Boot R."/>
            <person name="Benga L."/>
            <person name="Nicklas W."/>
            <person name="Christensen H."/>
        </authorList>
    </citation>
    <scope>NUCLEOTIDE SEQUENCE [LARGE SCALE GENOMIC DNA]</scope>
    <source>
        <strain evidence="1 2">1596_07</strain>
    </source>
</reference>
<accession>A0A4S2Q7E2</accession>
<name>A0A4S2Q7E2_9PAST</name>
<evidence type="ECO:0000313" key="1">
    <source>
        <dbReference type="EMBL" id="THA12643.1"/>
    </source>
</evidence>
<dbReference type="Proteomes" id="UP000310576">
    <property type="component" value="Unassembled WGS sequence"/>
</dbReference>
<organism evidence="1 2">
    <name type="scientific">Rodentibacter pneumotropicus</name>
    <dbReference type="NCBI Taxonomy" id="758"/>
    <lineage>
        <taxon>Bacteria</taxon>
        <taxon>Pseudomonadati</taxon>
        <taxon>Pseudomonadota</taxon>
        <taxon>Gammaproteobacteria</taxon>
        <taxon>Pasteurellales</taxon>
        <taxon>Pasteurellaceae</taxon>
        <taxon>Rodentibacter</taxon>
    </lineage>
</organism>
<proteinExistence type="predicted"/>
<evidence type="ECO:0000313" key="2">
    <source>
        <dbReference type="Proteomes" id="UP000310576"/>
    </source>
</evidence>
<dbReference type="AlphaFoldDB" id="A0A4S2Q7E2"/>
<feature type="non-terminal residue" evidence="1">
    <location>
        <position position="1"/>
    </location>
</feature>
<gene>
    <name evidence="1" type="ORF">D3M76_09780</name>
</gene>